<dbReference type="GO" id="GO:0000287">
    <property type="term" value="F:magnesium ion binding"/>
    <property type="evidence" value="ECO:0007669"/>
    <property type="project" value="UniProtKB-UniRule"/>
</dbReference>
<dbReference type="EC" id="3.1.21.7" evidence="6"/>
<gene>
    <name evidence="6" type="primary">nfi</name>
    <name evidence="7" type="ORF">SAMN04488128_10230</name>
</gene>
<keyword evidence="4 6" id="KW-0255">Endonuclease</keyword>
<keyword evidence="8" id="KW-1185">Reference proteome</keyword>
<dbReference type="HAMAP" id="MF_00801">
    <property type="entry name" value="Endonuclease_5"/>
    <property type="match status" value="1"/>
</dbReference>
<dbReference type="OrthoDB" id="9790916at2"/>
<feature type="binding site" evidence="6">
    <location>
        <position position="35"/>
    </location>
    <ligand>
        <name>Mg(2+)</name>
        <dbReference type="ChEBI" id="CHEBI:18420"/>
    </ligand>
</feature>
<dbReference type="PANTHER" id="PTHR28511">
    <property type="entry name" value="ENDONUCLEASE V"/>
    <property type="match status" value="1"/>
</dbReference>
<comment type="function">
    <text evidence="6">DNA repair enzyme involved in the repair of deaminated bases. Selectively cleaves double-stranded DNA at the second phosphodiester bond 3' to a deoxyinosine leaving behind the intact lesion on the nicked DNA.</text>
</comment>
<evidence type="ECO:0000313" key="7">
    <source>
        <dbReference type="EMBL" id="SJZ95672.1"/>
    </source>
</evidence>
<comment type="subcellular location">
    <subcellularLocation>
        <location evidence="1 6">Cytoplasm</location>
    </subcellularLocation>
</comment>
<dbReference type="GO" id="GO:0016891">
    <property type="term" value="F:RNA endonuclease activity producing 5'-phosphomonoesters, hydrolytic mechanism"/>
    <property type="evidence" value="ECO:0007669"/>
    <property type="project" value="TreeGrafter"/>
</dbReference>
<dbReference type="InterPro" id="IPR007581">
    <property type="entry name" value="Endonuclease-V"/>
</dbReference>
<evidence type="ECO:0000256" key="3">
    <source>
        <dbReference type="ARBA" id="ARBA00022722"/>
    </source>
</evidence>
<dbReference type="GO" id="GO:0006281">
    <property type="term" value="P:DNA repair"/>
    <property type="evidence" value="ECO:0007669"/>
    <property type="project" value="UniProtKB-UniRule"/>
</dbReference>
<dbReference type="Gene3D" id="3.30.2170.10">
    <property type="entry name" value="archaeoglobus fulgidus dsm 4304 superfamily"/>
    <property type="match status" value="1"/>
</dbReference>
<comment type="catalytic activity">
    <reaction evidence="6">
        <text>Endonucleolytic cleavage at apurinic or apyrimidinic sites to products with a 5'-phosphate.</text>
        <dbReference type="EC" id="3.1.21.7"/>
    </reaction>
</comment>
<protein>
    <recommendedName>
        <fullName evidence="6">Endonuclease V</fullName>
        <ecNumber evidence="6">3.1.21.7</ecNumber>
    </recommendedName>
    <alternativeName>
        <fullName evidence="6">Deoxyinosine 3'endonuclease</fullName>
    </alternativeName>
    <alternativeName>
        <fullName evidence="6">Deoxyribonuclease V</fullName>
        <shortName evidence="6">DNase V</shortName>
    </alternativeName>
</protein>
<dbReference type="Proteomes" id="UP000190367">
    <property type="component" value="Unassembled WGS sequence"/>
</dbReference>
<dbReference type="CDD" id="cd06559">
    <property type="entry name" value="Endonuclease_V"/>
    <property type="match status" value="1"/>
</dbReference>
<keyword evidence="3 6" id="KW-0540">Nuclease</keyword>
<dbReference type="GO" id="GO:0005737">
    <property type="term" value="C:cytoplasm"/>
    <property type="evidence" value="ECO:0007669"/>
    <property type="project" value="UniProtKB-SubCell"/>
</dbReference>
<keyword evidence="6" id="KW-0460">Magnesium</keyword>
<dbReference type="Pfam" id="PF04493">
    <property type="entry name" value="Endonuclease_5"/>
    <property type="match status" value="1"/>
</dbReference>
<dbReference type="GO" id="GO:0043737">
    <property type="term" value="F:deoxyribonuclease V activity"/>
    <property type="evidence" value="ECO:0007669"/>
    <property type="project" value="UniProtKB-UniRule"/>
</dbReference>
<comment type="similarity">
    <text evidence="6">Belongs to the endonuclease V family.</text>
</comment>
<feature type="site" description="Interaction with target DNA" evidence="6">
    <location>
        <position position="73"/>
    </location>
</feature>
<evidence type="ECO:0000256" key="5">
    <source>
        <dbReference type="ARBA" id="ARBA00022801"/>
    </source>
</evidence>
<accession>A0A1T4PVZ8</accession>
<evidence type="ECO:0000256" key="4">
    <source>
        <dbReference type="ARBA" id="ARBA00022759"/>
    </source>
</evidence>
<evidence type="ECO:0000256" key="6">
    <source>
        <dbReference type="HAMAP-Rule" id="MF_00801"/>
    </source>
</evidence>
<dbReference type="NCBIfam" id="NF008629">
    <property type="entry name" value="PRK11617.1"/>
    <property type="match status" value="1"/>
</dbReference>
<name>A0A1T4PVZ8_9BACT</name>
<keyword evidence="2 6" id="KW-0963">Cytoplasm</keyword>
<keyword evidence="5 6" id="KW-0378">Hydrolase</keyword>
<keyword evidence="6" id="KW-0227">DNA damage</keyword>
<keyword evidence="6" id="KW-0234">DNA repair</keyword>
<dbReference type="RefSeq" id="WP_078668632.1">
    <property type="nucleotide sequence ID" value="NZ_FUWZ01000002.1"/>
</dbReference>
<evidence type="ECO:0000256" key="2">
    <source>
        <dbReference type="ARBA" id="ARBA00022490"/>
    </source>
</evidence>
<dbReference type="EMBL" id="FUWZ01000002">
    <property type="protein sequence ID" value="SJZ95672.1"/>
    <property type="molecule type" value="Genomic_DNA"/>
</dbReference>
<sequence>MITPTEAITLQEQLRTQVITTDVLPYPIRTIAGTDVEYDKSSNLIAGSVVVLDYNTLSVLAVASHCMEVTFPYIPGLFSFREMPPLLEAYRQLKIIPDLIICDGQGQAHQRRFGLACHLGVTLDIPVIGCGKTRLCGQFQNLGESRGSAAPLIAEEDQAVIGNALRTRDGINPVFVSVGHKISLPTATDIVLKMATQYRLPETTRLADHYARLVLLDYKAGSNEPPVRL</sequence>
<dbReference type="STRING" id="634771.SAMN04488128_10230"/>
<evidence type="ECO:0000256" key="1">
    <source>
        <dbReference type="ARBA" id="ARBA00004496"/>
    </source>
</evidence>
<proteinExistence type="inferred from homology"/>
<dbReference type="PANTHER" id="PTHR28511:SF1">
    <property type="entry name" value="ENDONUCLEASE V"/>
    <property type="match status" value="1"/>
</dbReference>
<keyword evidence="6" id="KW-0479">Metal-binding</keyword>
<dbReference type="AlphaFoldDB" id="A0A1T4PVZ8"/>
<dbReference type="GO" id="GO:0003727">
    <property type="term" value="F:single-stranded RNA binding"/>
    <property type="evidence" value="ECO:0007669"/>
    <property type="project" value="TreeGrafter"/>
</dbReference>
<feature type="binding site" evidence="6">
    <location>
        <position position="103"/>
    </location>
    <ligand>
        <name>Mg(2+)</name>
        <dbReference type="ChEBI" id="CHEBI:18420"/>
    </ligand>
</feature>
<comment type="cofactor">
    <cofactor evidence="6">
        <name>Mg(2+)</name>
        <dbReference type="ChEBI" id="CHEBI:18420"/>
    </cofactor>
</comment>
<reference evidence="8" key="1">
    <citation type="submission" date="2017-02" db="EMBL/GenBank/DDBJ databases">
        <authorList>
            <person name="Varghese N."/>
            <person name="Submissions S."/>
        </authorList>
    </citation>
    <scope>NUCLEOTIDE SEQUENCE [LARGE SCALE GENOMIC DNA]</scope>
    <source>
        <strain evidence="8">DSM 22224</strain>
    </source>
</reference>
<organism evidence="7 8">
    <name type="scientific">Chitinophaga eiseniae</name>
    <dbReference type="NCBI Taxonomy" id="634771"/>
    <lineage>
        <taxon>Bacteria</taxon>
        <taxon>Pseudomonadati</taxon>
        <taxon>Bacteroidota</taxon>
        <taxon>Chitinophagia</taxon>
        <taxon>Chitinophagales</taxon>
        <taxon>Chitinophagaceae</taxon>
        <taxon>Chitinophaga</taxon>
    </lineage>
</organism>
<evidence type="ECO:0000313" key="8">
    <source>
        <dbReference type="Proteomes" id="UP000190367"/>
    </source>
</evidence>